<dbReference type="InterPro" id="IPR032710">
    <property type="entry name" value="NTF2-like_dom_sf"/>
</dbReference>
<feature type="domain" description="DUF4440" evidence="1">
    <location>
        <begin position="7"/>
        <end position="117"/>
    </location>
</feature>
<dbReference type="CDD" id="cd00531">
    <property type="entry name" value="NTF2_like"/>
    <property type="match status" value="1"/>
</dbReference>
<dbReference type="SUPFAM" id="SSF54427">
    <property type="entry name" value="NTF2-like"/>
    <property type="match status" value="1"/>
</dbReference>
<sequence>MSPEAEIRALLDTYERALNTDDTALAVSCYTADGVFMPTTLPTAAGPDLTRAYEQIFAAIHLDVTFTVDELVVASDVVAYALTRSAGQQTVHATGERSAESNREMFVFTADDGPWKIARYIFNKPN</sequence>
<evidence type="ECO:0000313" key="3">
    <source>
        <dbReference type="Proteomes" id="UP001141629"/>
    </source>
</evidence>
<name>A0A9X2YWY6_9MYCO</name>
<accession>A0A9X2YWY6</accession>
<evidence type="ECO:0000259" key="1">
    <source>
        <dbReference type="Pfam" id="PF14534"/>
    </source>
</evidence>
<dbReference type="EMBL" id="JACKVK010000001">
    <property type="protein sequence ID" value="MCV7419340.1"/>
    <property type="molecule type" value="Genomic_DNA"/>
</dbReference>
<proteinExistence type="predicted"/>
<organism evidence="2 3">
    <name type="scientific">Mycobacterium yunnanensis</name>
    <dbReference type="NCBI Taxonomy" id="368477"/>
    <lineage>
        <taxon>Bacteria</taxon>
        <taxon>Bacillati</taxon>
        <taxon>Actinomycetota</taxon>
        <taxon>Actinomycetes</taxon>
        <taxon>Mycobacteriales</taxon>
        <taxon>Mycobacteriaceae</taxon>
        <taxon>Mycobacterium</taxon>
    </lineage>
</organism>
<keyword evidence="3" id="KW-1185">Reference proteome</keyword>
<dbReference type="RefSeq" id="WP_263994096.1">
    <property type="nucleotide sequence ID" value="NZ_JACKVK010000001.1"/>
</dbReference>
<evidence type="ECO:0000313" key="2">
    <source>
        <dbReference type="EMBL" id="MCV7419340.1"/>
    </source>
</evidence>
<dbReference type="Pfam" id="PF14534">
    <property type="entry name" value="DUF4440"/>
    <property type="match status" value="1"/>
</dbReference>
<gene>
    <name evidence="2" type="ORF">H7K45_02190</name>
</gene>
<dbReference type="InterPro" id="IPR027843">
    <property type="entry name" value="DUF4440"/>
</dbReference>
<dbReference type="NCBIfam" id="TIGR02246">
    <property type="entry name" value="SgcJ/EcaC family oxidoreductase"/>
    <property type="match status" value="1"/>
</dbReference>
<protein>
    <submittedName>
        <fullName evidence="2">SgcJ/EcaC family oxidoreductase</fullName>
    </submittedName>
</protein>
<reference evidence="2" key="2">
    <citation type="journal article" date="2022" name="BMC Genomics">
        <title>Comparative genome analysis of mycobacteria focusing on tRNA and non-coding RNA.</title>
        <authorList>
            <person name="Behra P.R.K."/>
            <person name="Pettersson B.M.F."/>
            <person name="Ramesh M."/>
            <person name="Das S."/>
            <person name="Dasgupta S."/>
            <person name="Kirsebom L.A."/>
        </authorList>
    </citation>
    <scope>NUCLEOTIDE SEQUENCE</scope>
    <source>
        <strain evidence="2">DSM 44838</strain>
    </source>
</reference>
<dbReference type="InterPro" id="IPR011944">
    <property type="entry name" value="Steroid_delta5-4_isomerase"/>
</dbReference>
<reference evidence="2" key="1">
    <citation type="submission" date="2020-07" db="EMBL/GenBank/DDBJ databases">
        <authorList>
            <person name="Pettersson B.M.F."/>
            <person name="Behra P.R.K."/>
            <person name="Ramesh M."/>
            <person name="Das S."/>
            <person name="Dasgupta S."/>
            <person name="Kirsebom L.A."/>
        </authorList>
    </citation>
    <scope>NUCLEOTIDE SEQUENCE</scope>
    <source>
        <strain evidence="2">DSM 44838</strain>
    </source>
</reference>
<dbReference type="Proteomes" id="UP001141629">
    <property type="component" value="Unassembled WGS sequence"/>
</dbReference>
<comment type="caution">
    <text evidence="2">The sequence shown here is derived from an EMBL/GenBank/DDBJ whole genome shotgun (WGS) entry which is preliminary data.</text>
</comment>
<dbReference type="AlphaFoldDB" id="A0A9X2YWY6"/>
<dbReference type="Gene3D" id="3.10.450.50">
    <property type="match status" value="1"/>
</dbReference>